<accession>A0ABY8P3C9</accession>
<dbReference type="PANTHER" id="PTHR43048:SF3">
    <property type="entry name" value="METHYLMALONYL-COA EPIMERASE, MITOCHONDRIAL"/>
    <property type="match status" value="1"/>
</dbReference>
<dbReference type="Proteomes" id="UP001231859">
    <property type="component" value="Chromosome"/>
</dbReference>
<dbReference type="Gene3D" id="3.10.180.10">
    <property type="entry name" value="2,3-Dihydroxybiphenyl 1,2-Dioxygenase, domain 1"/>
    <property type="match status" value="1"/>
</dbReference>
<sequence>MIFKVIGLGHINVVVDNLPSAVEYYKKLFSAKQVQIFPHFKNIGFAKSAGFMQSPEEVDVTISFLQIPNTAIYIELMQYHSPLGKESNTAEKFSNDIGGIGHICLKVDNIDDAYFHIKNMPDTKLITDHEDYKPYKIDNITPAEFQFIDNEAENNQTAKQNVCDIVGKIRYFYFIDKYGIQWEFELGHSGIGE</sequence>
<organism evidence="2 3">
    <name type="scientific">Arsenophonus apicola</name>
    <dbReference type="NCBI Taxonomy" id="2879119"/>
    <lineage>
        <taxon>Bacteria</taxon>
        <taxon>Pseudomonadati</taxon>
        <taxon>Pseudomonadota</taxon>
        <taxon>Gammaproteobacteria</taxon>
        <taxon>Enterobacterales</taxon>
        <taxon>Morganellaceae</taxon>
        <taxon>Arsenophonus</taxon>
    </lineage>
</organism>
<dbReference type="EMBL" id="CP123759">
    <property type="protein sequence ID" value="WGO83722.1"/>
    <property type="molecule type" value="Genomic_DNA"/>
</dbReference>
<dbReference type="Pfam" id="PF13669">
    <property type="entry name" value="Glyoxalase_4"/>
    <property type="match status" value="1"/>
</dbReference>
<evidence type="ECO:0000313" key="3">
    <source>
        <dbReference type="Proteomes" id="UP001231859"/>
    </source>
</evidence>
<reference evidence="2 3" key="1">
    <citation type="submission" date="2023-04" db="EMBL/GenBank/DDBJ databases">
        <title>Genome dynamics across the evolutionary transition to endosymbiosis.</title>
        <authorList>
            <person name="Siozios S."/>
            <person name="Nadal-Jimenez P."/>
            <person name="Azagi T."/>
            <person name="Sprong H."/>
            <person name="Frost C.L."/>
            <person name="Parratt S.R."/>
            <person name="Taylor G."/>
            <person name="Brettell L."/>
            <person name="Lew K.C."/>
            <person name="Croft L."/>
            <person name="King K.C."/>
            <person name="Brockhurst M.A."/>
            <person name="Hypsa V."/>
            <person name="Novakova E."/>
            <person name="Darby A.C."/>
            <person name="Hurst G.D.D."/>
        </authorList>
    </citation>
    <scope>NUCLEOTIDE SEQUENCE [LARGE SCALE GENOMIC DNA]</scope>
    <source>
        <strain evidence="3">aApi_AU</strain>
    </source>
</reference>
<dbReference type="InterPro" id="IPR051785">
    <property type="entry name" value="MMCE/EMCE_epimerase"/>
</dbReference>
<proteinExistence type="predicted"/>
<keyword evidence="3" id="KW-1185">Reference proteome</keyword>
<dbReference type="PANTHER" id="PTHR43048">
    <property type="entry name" value="METHYLMALONYL-COA EPIMERASE"/>
    <property type="match status" value="1"/>
</dbReference>
<keyword evidence="1" id="KW-0479">Metal-binding</keyword>
<evidence type="ECO:0000256" key="1">
    <source>
        <dbReference type="ARBA" id="ARBA00022723"/>
    </source>
</evidence>
<name>A0ABY8P3C9_9GAMM</name>
<gene>
    <name evidence="2" type="ORF">QG404_02010</name>
</gene>
<dbReference type="InterPro" id="IPR029068">
    <property type="entry name" value="Glyas_Bleomycin-R_OHBP_Dase"/>
</dbReference>
<dbReference type="RefSeq" id="WP_280938600.1">
    <property type="nucleotide sequence ID" value="NZ_CP123759.1"/>
</dbReference>
<dbReference type="SUPFAM" id="SSF54593">
    <property type="entry name" value="Glyoxalase/Bleomycin resistance protein/Dihydroxybiphenyl dioxygenase"/>
    <property type="match status" value="1"/>
</dbReference>
<protein>
    <submittedName>
        <fullName evidence="2">VOC family protein</fullName>
    </submittedName>
</protein>
<evidence type="ECO:0000313" key="2">
    <source>
        <dbReference type="EMBL" id="WGO83722.1"/>
    </source>
</evidence>